<dbReference type="EMBL" id="LR798248">
    <property type="protein sequence ID" value="CAB5217805.1"/>
    <property type="molecule type" value="Genomic_DNA"/>
</dbReference>
<gene>
    <name evidence="2" type="ORF">UFOVP208_15</name>
</gene>
<dbReference type="InterPro" id="IPR025400">
    <property type="entry name" value="Lin1244/Lin1753-like_N"/>
</dbReference>
<protein>
    <recommendedName>
        <fullName evidence="1">Lin1244/Lin1753-like N-terminal domain-containing protein</fullName>
    </recommendedName>
</protein>
<reference evidence="2" key="1">
    <citation type="submission" date="2020-05" db="EMBL/GenBank/DDBJ databases">
        <authorList>
            <person name="Chiriac C."/>
            <person name="Salcher M."/>
            <person name="Ghai R."/>
            <person name="Kavagutti S V."/>
        </authorList>
    </citation>
    <scope>NUCLEOTIDE SEQUENCE</scope>
</reference>
<organism evidence="2">
    <name type="scientific">uncultured Caudovirales phage</name>
    <dbReference type="NCBI Taxonomy" id="2100421"/>
    <lineage>
        <taxon>Viruses</taxon>
        <taxon>Duplodnaviria</taxon>
        <taxon>Heunggongvirae</taxon>
        <taxon>Uroviricota</taxon>
        <taxon>Caudoviricetes</taxon>
        <taxon>Peduoviridae</taxon>
        <taxon>Maltschvirus</taxon>
        <taxon>Maltschvirus maltsch</taxon>
    </lineage>
</organism>
<evidence type="ECO:0000313" key="2">
    <source>
        <dbReference type="EMBL" id="CAB5217805.1"/>
    </source>
</evidence>
<evidence type="ECO:0000259" key="1">
    <source>
        <dbReference type="Pfam" id="PF14297"/>
    </source>
</evidence>
<feature type="domain" description="Lin1244/Lin1753-like N-terminal" evidence="1">
    <location>
        <begin position="7"/>
        <end position="88"/>
    </location>
</feature>
<proteinExistence type="predicted"/>
<name>A0A6J7WME7_9CAUD</name>
<sequence length="245" mass="29330">MAKETFYFSHDYNARNDEKIRKLLFKHGFEGYGIYWALIENLYNNENELQIDYECIAYELRTHSDLIKSIINNFELFEIIDDVFSSNSVQRRLNERYEKSMKARKSAKNRWDNANAMQTHNDSNAIKERKGKEIKEKDIIINNKKLFQKSDLVNLPENIIYNISVKFKSLKQTNIDQNKIYQLWDVFLNENLEIKEYNKIAEIYTHFSNWILKQKFETNDNRTNQQKQIDAMQQFIYGSSGTKNS</sequence>
<accession>A0A6J7WME7</accession>
<dbReference type="Pfam" id="PF14297">
    <property type="entry name" value="Lin1244_N"/>
    <property type="match status" value="1"/>
</dbReference>